<evidence type="ECO:0000313" key="3">
    <source>
        <dbReference type="Proteomes" id="UP000812287"/>
    </source>
</evidence>
<sequence length="211" mass="23288">MTDLCLLLVELSTSFDVSFNEVSSDHISHRYATGLVFVTPLGDLVCRRRLILILPSVSTCLTIPLAITKNPVVFVVFLLFIRVSIVTPQVLISLAADLSPAERRATAISIEVLSGLILGVLLARFTSWRMVYYLSLGMQGLVLLGGYFMLPDYPAKNKSLTYWHILYTMGRFSCLIEMAVSACSSNFWVTLTCLLGGDPYNYSTSAPIVAF</sequence>
<dbReference type="AlphaFoldDB" id="A0A9P8AQI0"/>
<dbReference type="GeneID" id="66111925"/>
<evidence type="ECO:0008006" key="4">
    <source>
        <dbReference type="Google" id="ProtNLM"/>
    </source>
</evidence>
<name>A0A9P8AQI0_9AGAR</name>
<evidence type="ECO:0000313" key="2">
    <source>
        <dbReference type="EMBL" id="KAG7444139.1"/>
    </source>
</evidence>
<keyword evidence="1" id="KW-0812">Transmembrane</keyword>
<dbReference type="RefSeq" id="XP_043037639.1">
    <property type="nucleotide sequence ID" value="XM_043189628.1"/>
</dbReference>
<feature type="transmembrane region" description="Helical" evidence="1">
    <location>
        <begin position="73"/>
        <end position="96"/>
    </location>
</feature>
<feature type="transmembrane region" description="Helical" evidence="1">
    <location>
        <begin position="131"/>
        <end position="150"/>
    </location>
</feature>
<dbReference type="Proteomes" id="UP000812287">
    <property type="component" value="Unassembled WGS sequence"/>
</dbReference>
<dbReference type="PANTHER" id="PTHR42910">
    <property type="entry name" value="TRANSPORTER SCO4007-RELATED"/>
    <property type="match status" value="1"/>
</dbReference>
<feature type="transmembrane region" description="Helical" evidence="1">
    <location>
        <begin position="50"/>
        <end position="67"/>
    </location>
</feature>
<dbReference type="EMBL" id="MU250541">
    <property type="protein sequence ID" value="KAG7444139.1"/>
    <property type="molecule type" value="Genomic_DNA"/>
</dbReference>
<keyword evidence="3" id="KW-1185">Reference proteome</keyword>
<reference evidence="2" key="1">
    <citation type="submission" date="2020-11" db="EMBL/GenBank/DDBJ databases">
        <title>Adaptations for nitrogen fixation in a non-lichenized fungal sporocarp promotes dispersal by wood-feeding termites.</title>
        <authorList>
            <consortium name="DOE Joint Genome Institute"/>
            <person name="Koch R.A."/>
            <person name="Yoon G."/>
            <person name="Arayal U."/>
            <person name="Lail K."/>
            <person name="Amirebrahimi M."/>
            <person name="Labutti K."/>
            <person name="Lipzen A."/>
            <person name="Riley R."/>
            <person name="Barry K."/>
            <person name="Henrissat B."/>
            <person name="Grigoriev I.V."/>
            <person name="Herr J.R."/>
            <person name="Aime M.C."/>
        </authorList>
    </citation>
    <scope>NUCLEOTIDE SEQUENCE</scope>
    <source>
        <strain evidence="2">MCA 3950</strain>
    </source>
</reference>
<comment type="caution">
    <text evidence="2">The sequence shown here is derived from an EMBL/GenBank/DDBJ whole genome shotgun (WGS) entry which is preliminary data.</text>
</comment>
<organism evidence="2 3">
    <name type="scientific">Guyanagaster necrorhizus</name>
    <dbReference type="NCBI Taxonomy" id="856835"/>
    <lineage>
        <taxon>Eukaryota</taxon>
        <taxon>Fungi</taxon>
        <taxon>Dikarya</taxon>
        <taxon>Basidiomycota</taxon>
        <taxon>Agaricomycotina</taxon>
        <taxon>Agaricomycetes</taxon>
        <taxon>Agaricomycetidae</taxon>
        <taxon>Agaricales</taxon>
        <taxon>Marasmiineae</taxon>
        <taxon>Physalacriaceae</taxon>
        <taxon>Guyanagaster</taxon>
    </lineage>
</organism>
<dbReference type="PANTHER" id="PTHR42910:SF1">
    <property type="entry name" value="MAJOR FACILITATOR SUPERFAMILY (MFS) PROFILE DOMAIN-CONTAINING PROTEIN"/>
    <property type="match status" value="1"/>
</dbReference>
<dbReference type="SUPFAM" id="SSF103473">
    <property type="entry name" value="MFS general substrate transporter"/>
    <property type="match status" value="1"/>
</dbReference>
<keyword evidence="1" id="KW-0472">Membrane</keyword>
<gene>
    <name evidence="2" type="ORF">BT62DRAFT_981771</name>
</gene>
<evidence type="ECO:0000256" key="1">
    <source>
        <dbReference type="SAM" id="Phobius"/>
    </source>
</evidence>
<dbReference type="InterPro" id="IPR036259">
    <property type="entry name" value="MFS_trans_sf"/>
</dbReference>
<keyword evidence="1" id="KW-1133">Transmembrane helix</keyword>
<feature type="transmembrane region" description="Helical" evidence="1">
    <location>
        <begin position="108"/>
        <end position="125"/>
    </location>
</feature>
<protein>
    <recommendedName>
        <fullName evidence="4">Major facilitator superfamily (MFS) profile domain-containing protein</fullName>
    </recommendedName>
</protein>
<dbReference type="Gene3D" id="1.20.1250.20">
    <property type="entry name" value="MFS general substrate transporter like domains"/>
    <property type="match status" value="1"/>
</dbReference>
<accession>A0A9P8AQI0</accession>
<dbReference type="OrthoDB" id="2105912at2759"/>
<proteinExistence type="predicted"/>